<proteinExistence type="predicted"/>
<sequence>MFATKRGHGCRRSGAVNDQSTRAQGSVDDGLIGFEAPPPSPPPTQQDLEELCAKGVRTEEELGRAASYIHQLDGGTSLFQGYWALNGGGQVSSLQRVQDRLRSFKPRCFNLRAFVLGVVVGFLVAALLFYLFSPGGEGQAKKEPDHVHA</sequence>
<protein>
    <submittedName>
        <fullName evidence="1">Uncharacterized protein</fullName>
    </submittedName>
</protein>
<keyword evidence="2" id="KW-1185">Reference proteome</keyword>
<comment type="caution">
    <text evidence="1">The sequence shown here is derived from an EMBL/GenBank/DDBJ whole genome shotgun (WGS) entry which is preliminary data.</text>
</comment>
<accession>A0ACB7THH8</accession>
<dbReference type="Proteomes" id="UP000821845">
    <property type="component" value="Chromosome 1"/>
</dbReference>
<organism evidence="1 2">
    <name type="scientific">Hyalomma asiaticum</name>
    <name type="common">Tick</name>
    <dbReference type="NCBI Taxonomy" id="266040"/>
    <lineage>
        <taxon>Eukaryota</taxon>
        <taxon>Metazoa</taxon>
        <taxon>Ecdysozoa</taxon>
        <taxon>Arthropoda</taxon>
        <taxon>Chelicerata</taxon>
        <taxon>Arachnida</taxon>
        <taxon>Acari</taxon>
        <taxon>Parasitiformes</taxon>
        <taxon>Ixodida</taxon>
        <taxon>Ixodoidea</taxon>
        <taxon>Ixodidae</taxon>
        <taxon>Hyalomminae</taxon>
        <taxon>Hyalomma</taxon>
    </lineage>
</organism>
<reference evidence="1" key="1">
    <citation type="submission" date="2020-05" db="EMBL/GenBank/DDBJ databases">
        <title>Large-scale comparative analyses of tick genomes elucidate their genetic diversity and vector capacities.</title>
        <authorList>
            <person name="Jia N."/>
            <person name="Wang J."/>
            <person name="Shi W."/>
            <person name="Du L."/>
            <person name="Sun Y."/>
            <person name="Zhan W."/>
            <person name="Jiang J."/>
            <person name="Wang Q."/>
            <person name="Zhang B."/>
            <person name="Ji P."/>
            <person name="Sakyi L.B."/>
            <person name="Cui X."/>
            <person name="Yuan T."/>
            <person name="Jiang B."/>
            <person name="Yang W."/>
            <person name="Lam T.T.-Y."/>
            <person name="Chang Q."/>
            <person name="Ding S."/>
            <person name="Wang X."/>
            <person name="Zhu J."/>
            <person name="Ruan X."/>
            <person name="Zhao L."/>
            <person name="Wei J."/>
            <person name="Que T."/>
            <person name="Du C."/>
            <person name="Cheng J."/>
            <person name="Dai P."/>
            <person name="Han X."/>
            <person name="Huang E."/>
            <person name="Gao Y."/>
            <person name="Liu J."/>
            <person name="Shao H."/>
            <person name="Ye R."/>
            <person name="Li L."/>
            <person name="Wei W."/>
            <person name="Wang X."/>
            <person name="Wang C."/>
            <person name="Yang T."/>
            <person name="Huo Q."/>
            <person name="Li W."/>
            <person name="Guo W."/>
            <person name="Chen H."/>
            <person name="Zhou L."/>
            <person name="Ni X."/>
            <person name="Tian J."/>
            <person name="Zhou Y."/>
            <person name="Sheng Y."/>
            <person name="Liu T."/>
            <person name="Pan Y."/>
            <person name="Xia L."/>
            <person name="Li J."/>
            <person name="Zhao F."/>
            <person name="Cao W."/>
        </authorList>
    </citation>
    <scope>NUCLEOTIDE SEQUENCE</scope>
    <source>
        <strain evidence="1">Hyas-2018</strain>
    </source>
</reference>
<gene>
    <name evidence="1" type="ORF">HPB50_009242</name>
</gene>
<name>A0ACB7THH8_HYAAI</name>
<evidence type="ECO:0000313" key="2">
    <source>
        <dbReference type="Proteomes" id="UP000821845"/>
    </source>
</evidence>
<evidence type="ECO:0000313" key="1">
    <source>
        <dbReference type="EMBL" id="KAH6945584.1"/>
    </source>
</evidence>
<dbReference type="EMBL" id="CM023481">
    <property type="protein sequence ID" value="KAH6945584.1"/>
    <property type="molecule type" value="Genomic_DNA"/>
</dbReference>